<proteinExistence type="predicted"/>
<comment type="caution">
    <text evidence="1">The sequence shown here is derived from an EMBL/GenBank/DDBJ whole genome shotgun (WGS) entry which is preliminary data.</text>
</comment>
<gene>
    <name evidence="1" type="ORF">P7H09_14540</name>
</gene>
<evidence type="ECO:0000313" key="1">
    <source>
        <dbReference type="EMBL" id="MDT2252439.1"/>
    </source>
</evidence>
<protein>
    <submittedName>
        <fullName evidence="1">Uncharacterized protein</fullName>
    </submittedName>
</protein>
<dbReference type="RefSeq" id="WP_024093853.1">
    <property type="nucleotide sequence ID" value="NZ_CBCRXL010000079.1"/>
</dbReference>
<dbReference type="AlphaFoldDB" id="A0AAP5JV14"/>
<name>A0AAP5JV14_9BACL</name>
<evidence type="ECO:0000313" key="2">
    <source>
        <dbReference type="Proteomes" id="UP001259239"/>
    </source>
</evidence>
<organism evidence="1 2">
    <name type="scientific">Paenibacillus larvae</name>
    <dbReference type="NCBI Taxonomy" id="1464"/>
    <lineage>
        <taxon>Bacteria</taxon>
        <taxon>Bacillati</taxon>
        <taxon>Bacillota</taxon>
        <taxon>Bacilli</taxon>
        <taxon>Bacillales</taxon>
        <taxon>Paenibacillaceae</taxon>
        <taxon>Paenibacillus</taxon>
    </lineage>
</organism>
<reference evidence="1" key="1">
    <citation type="journal article" date="2023" name="J. Vet. Diagn. Invest.">
        <title>Oxytetracycline-resistant Paenibacillus larvae identified in commercial beekeeping operations in Saskatchewan using pooled honey sampling.</title>
        <authorList>
            <person name="Obshta O."/>
            <person name="Zabrodski M.W."/>
            <person name="Soomro T."/>
            <person name="Wilson G."/>
            <person name="Masood F."/>
            <person name="Thebeau J."/>
            <person name="Silva M.C.B."/>
            <person name="Biganski S."/>
            <person name="Kozii I.V."/>
            <person name="Koziy R.V."/>
            <person name="Raza M.F."/>
            <person name="Jose M.S."/>
            <person name="Simko E."/>
            <person name="Wood S.C."/>
        </authorList>
    </citation>
    <scope>NUCLEOTIDE SEQUENCE</scope>
    <source>
        <strain evidence="1">PL001</strain>
    </source>
</reference>
<sequence>MGNKIKAMMRYWRSSLADAARMTIDPKKAGEDGINVTIGALKTQIHVQT</sequence>
<dbReference type="EMBL" id="JARQGV010000004">
    <property type="protein sequence ID" value="MDT2252439.1"/>
    <property type="molecule type" value="Genomic_DNA"/>
</dbReference>
<accession>A0AAP5JV14</accession>
<dbReference type="Proteomes" id="UP001259239">
    <property type="component" value="Unassembled WGS sequence"/>
</dbReference>
<reference evidence="1" key="2">
    <citation type="submission" date="2023-03" db="EMBL/GenBank/DDBJ databases">
        <authorList>
            <person name="Obshta O."/>
            <person name="Zabrodski M.W."/>
            <person name="Soomro T."/>
            <person name="Wilson G."/>
            <person name="Masood F."/>
            <person name="Thebeau J."/>
            <person name="Bezerra Da Silva M.C."/>
            <person name="Raza F."/>
            <person name="Biganski S."/>
            <person name="Jose M."/>
            <person name="Camilli M."/>
            <person name="Kozii I.V."/>
            <person name="Kozii R.V."/>
            <person name="Simko E."/>
            <person name="Wood S.C."/>
        </authorList>
    </citation>
    <scope>NUCLEOTIDE SEQUENCE</scope>
    <source>
        <strain evidence="1">PL001</strain>
    </source>
</reference>